<dbReference type="Proteomes" id="UP001516662">
    <property type="component" value="Unassembled WGS sequence"/>
</dbReference>
<dbReference type="PIRSF" id="PIRSF037692">
    <property type="entry name" value="UCP037692"/>
    <property type="match status" value="1"/>
</dbReference>
<evidence type="ECO:0000313" key="2">
    <source>
        <dbReference type="Proteomes" id="UP001516662"/>
    </source>
</evidence>
<name>A0ABR9QEV8_9BACI</name>
<evidence type="ECO:0000313" key="1">
    <source>
        <dbReference type="EMBL" id="MBE4906779.1"/>
    </source>
</evidence>
<gene>
    <name evidence="1" type="ORF">IMZ08_01745</name>
</gene>
<accession>A0ABR9QEV8</accession>
<reference evidence="1 2" key="1">
    <citation type="submission" date="2020-10" db="EMBL/GenBank/DDBJ databases">
        <title>Bacillus sp. HD4P25, an endophyte from a halophyte.</title>
        <authorList>
            <person name="Sun J.-Q."/>
        </authorList>
    </citation>
    <scope>NUCLEOTIDE SEQUENCE [LARGE SCALE GENOMIC DNA]</scope>
    <source>
        <strain evidence="1 2">YIM 93174</strain>
    </source>
</reference>
<protein>
    <submittedName>
        <fullName evidence="1">YheE family protein</fullName>
    </submittedName>
</protein>
<sequence length="69" mass="8398">MISHFQWKPLFDNTQIPGWRFSFFFKGTGYHGIYHKDGQIEWSSELPTSEYEEQLKSQIHELMLFHVYE</sequence>
<dbReference type="EMBL" id="JADCLJ010000006">
    <property type="protein sequence ID" value="MBE4906779.1"/>
    <property type="molecule type" value="Genomic_DNA"/>
</dbReference>
<keyword evidence="2" id="KW-1185">Reference proteome</keyword>
<organism evidence="1 2">
    <name type="scientific">Litchfieldia luteola</name>
    <dbReference type="NCBI Taxonomy" id="682179"/>
    <lineage>
        <taxon>Bacteria</taxon>
        <taxon>Bacillati</taxon>
        <taxon>Bacillota</taxon>
        <taxon>Bacilli</taxon>
        <taxon>Bacillales</taxon>
        <taxon>Bacillaceae</taxon>
        <taxon>Litchfieldia</taxon>
    </lineage>
</organism>
<dbReference type="InterPro" id="IPR017263">
    <property type="entry name" value="UCP037692"/>
</dbReference>
<dbReference type="Pfam" id="PF17277">
    <property type="entry name" value="DUF5342"/>
    <property type="match status" value="1"/>
</dbReference>
<dbReference type="RefSeq" id="WP_193534270.1">
    <property type="nucleotide sequence ID" value="NZ_JADCLJ010000006.1"/>
</dbReference>
<proteinExistence type="predicted"/>
<comment type="caution">
    <text evidence="1">The sequence shown here is derived from an EMBL/GenBank/DDBJ whole genome shotgun (WGS) entry which is preliminary data.</text>
</comment>